<comment type="caution">
    <text evidence="1">The sequence shown here is derived from an EMBL/GenBank/DDBJ whole genome shotgun (WGS) entry which is preliminary data.</text>
</comment>
<name>A0A2V1P1G5_9RHOB</name>
<dbReference type="AlphaFoldDB" id="A0A2V1P1G5"/>
<organism evidence="1 2">
    <name type="scientific">Salibaculum griseiflavum</name>
    <dbReference type="NCBI Taxonomy" id="1914409"/>
    <lineage>
        <taxon>Bacteria</taxon>
        <taxon>Pseudomonadati</taxon>
        <taxon>Pseudomonadota</taxon>
        <taxon>Alphaproteobacteria</taxon>
        <taxon>Rhodobacterales</taxon>
        <taxon>Roseobacteraceae</taxon>
        <taxon>Salibaculum</taxon>
    </lineage>
</organism>
<evidence type="ECO:0000313" key="1">
    <source>
        <dbReference type="EMBL" id="PWG16166.1"/>
    </source>
</evidence>
<accession>A0A2V1P1G5</accession>
<dbReference type="InterPro" id="IPR026950">
    <property type="entry name" value="Caps_assemb_Wzi"/>
</dbReference>
<proteinExistence type="predicted"/>
<dbReference type="OrthoDB" id="101884at2"/>
<dbReference type="EMBL" id="QETF01000017">
    <property type="protein sequence ID" value="PWG16166.1"/>
    <property type="molecule type" value="Genomic_DNA"/>
</dbReference>
<gene>
    <name evidence="1" type="ORF">DFK10_13315</name>
</gene>
<sequence length="402" mass="43917">MKISERRDIIRFFAVVSVGFFFPKATTADDALTFHAGFISDGILGQGSTYGAGSSVWIDGQYRFELGPVEGGVHAKYETLEETLFYDGSYVQLPFGDWVAGVGLKDRHWSLSPNTSLILSDNAAPLPTIYLTKSDRSPFQSPILAWIGPWEADFFFGYNYKGDSFRDANMLGARVVIEPIKDFELEAVWTTQFFPDDADFRNIFGDETNAGISPDANGMAGFGVAYAWGANRIYAQAIGEDAAGLAPSCFMYLAGFSRQTVIGTVPSNLNFEVVDTRISETPNGWCGPGTAYRNGTHPYVQDGVVMGAPIDSEGVSVSVRGAHDLPDYDIDWSLGYDVVNDASIANHRLSSQRVDGLSAHLGLGFDYHGTRVVSRVHYNGYELDRTAVDEGLVLSIELSKSF</sequence>
<dbReference type="Proteomes" id="UP000245293">
    <property type="component" value="Unassembled WGS sequence"/>
</dbReference>
<reference evidence="2" key="1">
    <citation type="submission" date="2018-05" db="EMBL/GenBank/DDBJ databases">
        <authorList>
            <person name="Du Z."/>
            <person name="Wang X."/>
        </authorList>
    </citation>
    <scope>NUCLEOTIDE SEQUENCE [LARGE SCALE GENOMIC DNA]</scope>
    <source>
        <strain evidence="2">WDS4C29</strain>
    </source>
</reference>
<dbReference type="Gene3D" id="2.40.160.130">
    <property type="entry name" value="Capsule assembly protein Wzi"/>
    <property type="match status" value="1"/>
</dbReference>
<keyword evidence="2" id="KW-1185">Reference proteome</keyword>
<dbReference type="InterPro" id="IPR038636">
    <property type="entry name" value="Wzi_sf"/>
</dbReference>
<evidence type="ECO:0000313" key="2">
    <source>
        <dbReference type="Proteomes" id="UP000245293"/>
    </source>
</evidence>
<dbReference type="RefSeq" id="WP_109389532.1">
    <property type="nucleotide sequence ID" value="NZ_QETF01000017.1"/>
</dbReference>
<dbReference type="Pfam" id="PF14052">
    <property type="entry name" value="Caps_assemb_Wzi"/>
    <property type="match status" value="1"/>
</dbReference>
<protein>
    <submittedName>
        <fullName evidence="1">Aldo/keto reductase</fullName>
    </submittedName>
</protein>